<name>A0AA91G7N2_9ENTE</name>
<proteinExistence type="predicted"/>
<dbReference type="EMBL" id="JXLC01000027">
    <property type="protein sequence ID" value="OJG87763.1"/>
    <property type="molecule type" value="Genomic_DNA"/>
</dbReference>
<accession>A0AA91G7N2</accession>
<reference evidence="1 2" key="1">
    <citation type="submission" date="2014-12" db="EMBL/GenBank/DDBJ databases">
        <title>Draft genome sequences of 29 type strains of Enterococci.</title>
        <authorList>
            <person name="Zhong Z."/>
            <person name="Sun Z."/>
            <person name="Liu W."/>
            <person name="Zhang W."/>
            <person name="Zhang H."/>
        </authorList>
    </citation>
    <scope>NUCLEOTIDE SEQUENCE [LARGE SCALE GENOMIC DNA]</scope>
    <source>
        <strain evidence="1 2">DSM 22801</strain>
    </source>
</reference>
<gene>
    <name evidence="1" type="ORF">RV15_GL001896</name>
</gene>
<dbReference type="Proteomes" id="UP000183039">
    <property type="component" value="Unassembled WGS sequence"/>
</dbReference>
<evidence type="ECO:0000313" key="2">
    <source>
        <dbReference type="Proteomes" id="UP000183039"/>
    </source>
</evidence>
<dbReference type="AlphaFoldDB" id="A0AA91G7N2"/>
<sequence>MAGSLTKVQQILSSDKQTAYFFNLLALNRARLVEAGYTGRQLSISIH</sequence>
<evidence type="ECO:0000313" key="1">
    <source>
        <dbReference type="EMBL" id="OJG87763.1"/>
    </source>
</evidence>
<organism evidence="1 2">
    <name type="scientific">Enterococcus silesiacus</name>
    <dbReference type="NCBI Taxonomy" id="332949"/>
    <lineage>
        <taxon>Bacteria</taxon>
        <taxon>Bacillati</taxon>
        <taxon>Bacillota</taxon>
        <taxon>Bacilli</taxon>
        <taxon>Lactobacillales</taxon>
        <taxon>Enterococcaceae</taxon>
        <taxon>Enterococcus</taxon>
    </lineage>
</organism>
<protein>
    <submittedName>
        <fullName evidence="1">Uncharacterized protein</fullName>
    </submittedName>
</protein>
<comment type="caution">
    <text evidence="1">The sequence shown here is derived from an EMBL/GenBank/DDBJ whole genome shotgun (WGS) entry which is preliminary data.</text>
</comment>